<gene>
    <name evidence="2" type="ORF">E5288_WYG021604</name>
</gene>
<keyword evidence="3" id="KW-1185">Reference proteome</keyword>
<dbReference type="Proteomes" id="UP000322234">
    <property type="component" value="Unassembled WGS sequence"/>
</dbReference>
<protein>
    <submittedName>
        <fullName evidence="2">Uncharacterized protein</fullName>
    </submittedName>
</protein>
<name>A0A6B0RWT2_9CETA</name>
<proteinExistence type="predicted"/>
<reference evidence="2" key="1">
    <citation type="submission" date="2019-10" db="EMBL/GenBank/DDBJ databases">
        <title>The sequence and de novo assembly of the wild yak genome.</title>
        <authorList>
            <person name="Liu Y."/>
        </authorList>
    </citation>
    <scope>NUCLEOTIDE SEQUENCE [LARGE SCALE GENOMIC DNA]</scope>
    <source>
        <strain evidence="2">WY2019</strain>
    </source>
</reference>
<feature type="region of interest" description="Disordered" evidence="1">
    <location>
        <begin position="246"/>
        <end position="267"/>
    </location>
</feature>
<comment type="caution">
    <text evidence="2">The sequence shown here is derived from an EMBL/GenBank/DDBJ whole genome shotgun (WGS) entry which is preliminary data.</text>
</comment>
<dbReference type="AlphaFoldDB" id="A0A6B0RWT2"/>
<sequence>MGRIERLSLSSNKRLYTVHMADIFDTRSEEGNNQCIQHITQYLENRFVFPLAYFEVRAISMITETPSPHLDVFPALPKTIDVTTASLKAFLTSPATLISATNHSAIHSVNSLILCEKSAPVSTPNLRKQSKLLPPPVSWISVSTSIAWHQVPQTAAGLVARALVMQAPCGPVGDLMAGKGMHVSRSRFRERGMSWSGFQERLSGIRKINYFHHECWKPGKRWSGETSEDKRNCMETRRRIRPASPLWAQRHSSRWRPQDNSGGSLEPPLSLKLLPVKLFTTFKPKSPTFSKTWK</sequence>
<accession>A0A6B0RWT2</accession>
<evidence type="ECO:0000313" key="2">
    <source>
        <dbReference type="EMBL" id="MXQ94520.1"/>
    </source>
</evidence>
<organism evidence="2 3">
    <name type="scientific">Bos mutus</name>
    <name type="common">wild yak</name>
    <dbReference type="NCBI Taxonomy" id="72004"/>
    <lineage>
        <taxon>Eukaryota</taxon>
        <taxon>Metazoa</taxon>
        <taxon>Chordata</taxon>
        <taxon>Craniata</taxon>
        <taxon>Vertebrata</taxon>
        <taxon>Euteleostomi</taxon>
        <taxon>Mammalia</taxon>
        <taxon>Eutheria</taxon>
        <taxon>Laurasiatheria</taxon>
        <taxon>Artiodactyla</taxon>
        <taxon>Ruminantia</taxon>
        <taxon>Pecora</taxon>
        <taxon>Bovidae</taxon>
        <taxon>Bovinae</taxon>
        <taxon>Bos</taxon>
    </lineage>
</organism>
<evidence type="ECO:0000313" key="3">
    <source>
        <dbReference type="Proteomes" id="UP000322234"/>
    </source>
</evidence>
<evidence type="ECO:0000256" key="1">
    <source>
        <dbReference type="SAM" id="MobiDB-lite"/>
    </source>
</evidence>
<dbReference type="EMBL" id="VBQZ03000114">
    <property type="protein sequence ID" value="MXQ94520.1"/>
    <property type="molecule type" value="Genomic_DNA"/>
</dbReference>